<keyword evidence="5" id="KW-0687">Ribonucleoprotein</keyword>
<dbReference type="PANTHER" id="PTHR43877">
    <property type="entry name" value="AMINOALKYLPHOSPHONATE N-ACETYLTRANSFERASE-RELATED-RELATED"/>
    <property type="match status" value="1"/>
</dbReference>
<evidence type="ECO:0000313" key="6">
    <source>
        <dbReference type="Proteomes" id="UP000664399"/>
    </source>
</evidence>
<dbReference type="PROSITE" id="PS51186">
    <property type="entry name" value="GNAT"/>
    <property type="match status" value="1"/>
</dbReference>
<evidence type="ECO:0000256" key="2">
    <source>
        <dbReference type="ARBA" id="ARBA00023315"/>
    </source>
</evidence>
<evidence type="ECO:0000259" key="4">
    <source>
        <dbReference type="PROSITE" id="PS51186"/>
    </source>
</evidence>
<dbReference type="RefSeq" id="WP_207854620.1">
    <property type="nucleotide sequence ID" value="NZ_JAFVMG010000009.1"/>
</dbReference>
<proteinExistence type="inferred from homology"/>
<dbReference type="SUPFAM" id="SSF55729">
    <property type="entry name" value="Acyl-CoA N-acyltransferases (Nat)"/>
    <property type="match status" value="1"/>
</dbReference>
<keyword evidence="5" id="KW-0689">Ribosomal protein</keyword>
<dbReference type="CDD" id="cd04301">
    <property type="entry name" value="NAT_SF"/>
    <property type="match status" value="1"/>
</dbReference>
<organism evidence="5 6">
    <name type="scientific">Acetobacter suratthaniensis</name>
    <dbReference type="NCBI Taxonomy" id="1502841"/>
    <lineage>
        <taxon>Bacteria</taxon>
        <taxon>Pseudomonadati</taxon>
        <taxon>Pseudomonadota</taxon>
        <taxon>Alphaproteobacteria</taxon>
        <taxon>Acetobacterales</taxon>
        <taxon>Acetobacteraceae</taxon>
        <taxon>Acetobacter</taxon>
    </lineage>
</organism>
<keyword evidence="6" id="KW-1185">Reference proteome</keyword>
<comment type="function">
    <text evidence="3">Acetylates the N-terminal alanine of ribosomal protein bS18.</text>
</comment>
<dbReference type="Pfam" id="PF00583">
    <property type="entry name" value="Acetyltransf_1"/>
    <property type="match status" value="1"/>
</dbReference>
<comment type="caution">
    <text evidence="5">The sequence shown here is derived from an EMBL/GenBank/DDBJ whole genome shotgun (WGS) entry which is preliminary data.</text>
</comment>
<name>A0ABS3LN02_9PROT</name>
<sequence>MATTLQPVGVAHAAVLACLHAACFTPPEQWDEAAMASLLASPGAIALLACQNEAPAGFILFRCIADEAEVLTLCVLPASRRHGLARYLVEQAQQQAAQAGAERLFLEVSTHNEAASRLYEQAGFTRQGIRRRYYADGSDALVLASILPDTRHT</sequence>
<keyword evidence="1" id="KW-0808">Transferase</keyword>
<dbReference type="InterPro" id="IPR000182">
    <property type="entry name" value="GNAT_dom"/>
</dbReference>
<dbReference type="EMBL" id="JAFVMG010000009">
    <property type="protein sequence ID" value="MBO1328744.1"/>
    <property type="molecule type" value="Genomic_DNA"/>
</dbReference>
<evidence type="ECO:0000313" key="5">
    <source>
        <dbReference type="EMBL" id="MBO1328744.1"/>
    </source>
</evidence>
<dbReference type="PANTHER" id="PTHR43877:SF2">
    <property type="entry name" value="AMINOALKYLPHOSPHONATE N-ACETYLTRANSFERASE-RELATED"/>
    <property type="match status" value="1"/>
</dbReference>
<protein>
    <recommendedName>
        <fullName evidence="3">[Ribosomal protein bS18]-alanine N-acetyltransferase</fullName>
        <ecNumber evidence="3">2.3.1.266</ecNumber>
    </recommendedName>
</protein>
<dbReference type="InterPro" id="IPR050832">
    <property type="entry name" value="Bact_Acetyltransf"/>
</dbReference>
<keyword evidence="3" id="KW-0963">Cytoplasm</keyword>
<comment type="catalytic activity">
    <reaction evidence="3">
        <text>N-terminal L-alanyl-[ribosomal protein bS18] + acetyl-CoA = N-terminal N(alpha)-acetyl-L-alanyl-[ribosomal protein bS18] + CoA + H(+)</text>
        <dbReference type="Rhea" id="RHEA:43756"/>
        <dbReference type="Rhea" id="RHEA-COMP:10676"/>
        <dbReference type="Rhea" id="RHEA-COMP:10677"/>
        <dbReference type="ChEBI" id="CHEBI:15378"/>
        <dbReference type="ChEBI" id="CHEBI:57287"/>
        <dbReference type="ChEBI" id="CHEBI:57288"/>
        <dbReference type="ChEBI" id="CHEBI:64718"/>
        <dbReference type="ChEBI" id="CHEBI:83683"/>
        <dbReference type="EC" id="2.3.1.266"/>
    </reaction>
</comment>
<evidence type="ECO:0000256" key="3">
    <source>
        <dbReference type="RuleBase" id="RU363094"/>
    </source>
</evidence>
<dbReference type="GO" id="GO:0005840">
    <property type="term" value="C:ribosome"/>
    <property type="evidence" value="ECO:0007669"/>
    <property type="project" value="UniProtKB-KW"/>
</dbReference>
<gene>
    <name evidence="5" type="primary">rimI</name>
    <name evidence="5" type="ORF">J2D75_09680</name>
</gene>
<dbReference type="InterPro" id="IPR006464">
    <property type="entry name" value="AcTrfase_RimI/Ard1"/>
</dbReference>
<dbReference type="NCBIfam" id="TIGR01575">
    <property type="entry name" value="rimI"/>
    <property type="match status" value="1"/>
</dbReference>
<dbReference type="EC" id="2.3.1.266" evidence="3"/>
<reference evidence="5 6" key="1">
    <citation type="submission" date="2021-03" db="EMBL/GenBank/DDBJ databases">
        <title>The complete genome sequence of Acetobacter suratthaniensis TBRC 1719.</title>
        <authorList>
            <person name="Charoenyingcharoen P."/>
            <person name="Yukphan P."/>
        </authorList>
    </citation>
    <scope>NUCLEOTIDE SEQUENCE [LARGE SCALE GENOMIC DNA]</scope>
    <source>
        <strain evidence="5 6">TBRC 1719</strain>
    </source>
</reference>
<feature type="domain" description="N-acetyltransferase" evidence="4">
    <location>
        <begin position="3"/>
        <end position="148"/>
    </location>
</feature>
<dbReference type="InterPro" id="IPR016181">
    <property type="entry name" value="Acyl_CoA_acyltransferase"/>
</dbReference>
<accession>A0ABS3LN02</accession>
<comment type="subcellular location">
    <subcellularLocation>
        <location evidence="3">Cytoplasm</location>
    </subcellularLocation>
</comment>
<dbReference type="Proteomes" id="UP000664399">
    <property type="component" value="Unassembled WGS sequence"/>
</dbReference>
<keyword evidence="2" id="KW-0012">Acyltransferase</keyword>
<dbReference type="Gene3D" id="3.40.630.30">
    <property type="match status" value="1"/>
</dbReference>
<evidence type="ECO:0000256" key="1">
    <source>
        <dbReference type="ARBA" id="ARBA00022679"/>
    </source>
</evidence>
<comment type="similarity">
    <text evidence="3">Belongs to the acetyltransferase family. RimI subfamily.</text>
</comment>